<name>A0AAN8TFW1_SOLBU</name>
<dbReference type="EMBL" id="JBANQN010000007">
    <property type="protein sequence ID" value="KAK6784442.1"/>
    <property type="molecule type" value="Genomic_DNA"/>
</dbReference>
<organism evidence="1 2">
    <name type="scientific">Solanum bulbocastanum</name>
    <name type="common">Wild potato</name>
    <dbReference type="NCBI Taxonomy" id="147425"/>
    <lineage>
        <taxon>Eukaryota</taxon>
        <taxon>Viridiplantae</taxon>
        <taxon>Streptophyta</taxon>
        <taxon>Embryophyta</taxon>
        <taxon>Tracheophyta</taxon>
        <taxon>Spermatophyta</taxon>
        <taxon>Magnoliopsida</taxon>
        <taxon>eudicotyledons</taxon>
        <taxon>Gunneridae</taxon>
        <taxon>Pentapetalae</taxon>
        <taxon>asterids</taxon>
        <taxon>lamiids</taxon>
        <taxon>Solanales</taxon>
        <taxon>Solanaceae</taxon>
        <taxon>Solanoideae</taxon>
        <taxon>Solaneae</taxon>
        <taxon>Solanum</taxon>
    </lineage>
</organism>
<accession>A0AAN8TFW1</accession>
<protein>
    <submittedName>
        <fullName evidence="1">Uncharacterized protein</fullName>
    </submittedName>
</protein>
<keyword evidence="2" id="KW-1185">Reference proteome</keyword>
<evidence type="ECO:0000313" key="1">
    <source>
        <dbReference type="EMBL" id="KAK6784442.1"/>
    </source>
</evidence>
<sequence>MDNLLKFIVIVLLSLLFIRFCNGGKFIESNHLSIFLLLLIQNMY</sequence>
<proteinExistence type="predicted"/>
<evidence type="ECO:0000313" key="2">
    <source>
        <dbReference type="Proteomes" id="UP001371456"/>
    </source>
</evidence>
<comment type="caution">
    <text evidence="1">The sequence shown here is derived from an EMBL/GenBank/DDBJ whole genome shotgun (WGS) entry which is preliminary data.</text>
</comment>
<gene>
    <name evidence="1" type="ORF">RDI58_017897</name>
</gene>
<dbReference type="AlphaFoldDB" id="A0AAN8TFW1"/>
<reference evidence="1 2" key="1">
    <citation type="submission" date="2024-02" db="EMBL/GenBank/DDBJ databases">
        <title>de novo genome assembly of Solanum bulbocastanum strain 11H21.</title>
        <authorList>
            <person name="Hosaka A.J."/>
        </authorList>
    </citation>
    <scope>NUCLEOTIDE SEQUENCE [LARGE SCALE GENOMIC DNA]</scope>
    <source>
        <tissue evidence="1">Young leaves</tissue>
    </source>
</reference>
<dbReference type="Proteomes" id="UP001371456">
    <property type="component" value="Unassembled WGS sequence"/>
</dbReference>